<sequence length="288" mass="34044">MAAYFFTSPVDVDIKLEGEDDRKQVEVKLEKEKSIRCPVYYDGESVVVRVRDGKKLSHDGIKIEFAGAIELFYDRGHHHEFLSMSQELAAPGEMRQAQTFDFAFKNVEKQYESYQGINVKLRYFLRVTIARRIAEVVKERDIWVHSYRMPPDSNNSIKMEVGIEDCLHIEFEYNKSKYHLKDVIVGRIYFLLVRIKIKHMELSIIRRETTGAPPNQYNESETITKFEIMDGETIPIRLFLGGFDLTPTFREVNKKFSVRYYLNLVLIDEENRRYFKQQEITVFRIPEN</sequence>
<dbReference type="FunFam" id="2.60.40.640:FF:000010">
    <property type="entry name" value="Vacuolar protein sorting-associated protein 26"/>
    <property type="match status" value="1"/>
</dbReference>
<keyword evidence="3" id="KW-1185">Reference proteome</keyword>
<dbReference type="InterPro" id="IPR014752">
    <property type="entry name" value="Arrestin-like_C"/>
</dbReference>
<dbReference type="InterPro" id="IPR028934">
    <property type="entry name" value="Vps26-related"/>
</dbReference>
<evidence type="ECO:0000313" key="2">
    <source>
        <dbReference type="EMBL" id="OCB91602.1"/>
    </source>
</evidence>
<dbReference type="Proteomes" id="UP000757232">
    <property type="component" value="Unassembled WGS sequence"/>
</dbReference>
<reference evidence="2" key="1">
    <citation type="submission" date="2016-06" db="EMBL/GenBank/DDBJ databases">
        <title>Draft Genome sequence of the fungus Inonotus baumii.</title>
        <authorList>
            <person name="Zhu H."/>
            <person name="Lin W."/>
        </authorList>
    </citation>
    <scope>NUCLEOTIDE SEQUENCE</scope>
    <source>
        <strain evidence="2">821</strain>
    </source>
</reference>
<dbReference type="AlphaFoldDB" id="A0A9Q5I4K9"/>
<proteinExistence type="inferred from homology"/>
<dbReference type="PANTHER" id="PTHR12233">
    <property type="entry name" value="VACUOLAR PROTEIN SORTING 26 RELATED"/>
    <property type="match status" value="1"/>
</dbReference>
<dbReference type="Pfam" id="PF03643">
    <property type="entry name" value="Vps26"/>
    <property type="match status" value="1"/>
</dbReference>
<dbReference type="OrthoDB" id="3821113at2759"/>
<accession>A0A9Q5I4K9</accession>
<protein>
    <submittedName>
        <fullName evidence="2">Vacuolar protein sorting-associated protein 26</fullName>
    </submittedName>
</protein>
<dbReference type="GO" id="GO:0006886">
    <property type="term" value="P:intracellular protein transport"/>
    <property type="evidence" value="ECO:0007669"/>
    <property type="project" value="InterPro"/>
</dbReference>
<organism evidence="2 3">
    <name type="scientific">Sanghuangporus baumii</name>
    <name type="common">Phellinus baumii</name>
    <dbReference type="NCBI Taxonomy" id="108892"/>
    <lineage>
        <taxon>Eukaryota</taxon>
        <taxon>Fungi</taxon>
        <taxon>Dikarya</taxon>
        <taxon>Basidiomycota</taxon>
        <taxon>Agaricomycotina</taxon>
        <taxon>Agaricomycetes</taxon>
        <taxon>Hymenochaetales</taxon>
        <taxon>Hymenochaetaceae</taxon>
        <taxon>Sanghuangporus</taxon>
    </lineage>
</organism>
<comment type="similarity">
    <text evidence="1">Belongs to the VPS26 family.</text>
</comment>
<evidence type="ECO:0000256" key="1">
    <source>
        <dbReference type="ARBA" id="ARBA00009100"/>
    </source>
</evidence>
<comment type="caution">
    <text evidence="2">The sequence shown here is derived from an EMBL/GenBank/DDBJ whole genome shotgun (WGS) entry which is preliminary data.</text>
</comment>
<name>A0A9Q5I4K9_SANBA</name>
<dbReference type="Gene3D" id="2.60.40.640">
    <property type="match status" value="2"/>
</dbReference>
<dbReference type="EMBL" id="LNZH02000079">
    <property type="protein sequence ID" value="OCB91602.1"/>
    <property type="molecule type" value="Genomic_DNA"/>
</dbReference>
<gene>
    <name evidence="2" type="ORF">A7U60_g1139</name>
</gene>
<evidence type="ECO:0000313" key="3">
    <source>
        <dbReference type="Proteomes" id="UP000757232"/>
    </source>
</evidence>